<evidence type="ECO:0000256" key="1">
    <source>
        <dbReference type="ARBA" id="ARBA00022729"/>
    </source>
</evidence>
<accession>A0ABY1QML3</accession>
<reference evidence="5 6" key="1">
    <citation type="submission" date="2017-05" db="EMBL/GenBank/DDBJ databases">
        <authorList>
            <person name="Varghese N."/>
            <person name="Submissions S."/>
        </authorList>
    </citation>
    <scope>NUCLEOTIDE SEQUENCE [LARGE SCALE GENOMIC DNA]</scope>
    <source>
        <strain evidence="5 6">DSM 26001</strain>
    </source>
</reference>
<evidence type="ECO:0000256" key="2">
    <source>
        <dbReference type="ARBA" id="ARBA00023136"/>
    </source>
</evidence>
<dbReference type="EMBL" id="FXUL01000023">
    <property type="protein sequence ID" value="SMP75630.1"/>
    <property type="molecule type" value="Genomic_DNA"/>
</dbReference>
<dbReference type="RefSeq" id="WP_283444634.1">
    <property type="nucleotide sequence ID" value="NZ_FXUL01000023.1"/>
</dbReference>
<feature type="domain" description="Outer membrane protein assembly factor BamE" evidence="4">
    <location>
        <begin position="93"/>
        <end position="152"/>
    </location>
</feature>
<sequence>MKRPLAAAFALACALALGACDRNGNPIQEFGLDKLAKGVSTESDVRGVMGQPDTVWEQDDGARTLEYPKGPEGARTWMFDIDRDGKLKDYRQVLSEANFGAIRPGMSRDEVRHMLGRPKSVAEYRLKNEEVWDWRYLDPTNTPRFFNVHFDKATGRVTQTSSSPDPAISG</sequence>
<comment type="caution">
    <text evidence="5">The sequence shown here is derived from an EMBL/GenBank/DDBJ whole genome shotgun (WGS) entry which is preliminary data.</text>
</comment>
<dbReference type="Pfam" id="PF04355">
    <property type="entry name" value="BamE"/>
    <property type="match status" value="1"/>
</dbReference>
<protein>
    <submittedName>
        <fullName evidence="5">Beta-barrel assembly machine subunit BamE</fullName>
    </submittedName>
</protein>
<name>A0ABY1QML3_9BURK</name>
<evidence type="ECO:0000256" key="3">
    <source>
        <dbReference type="SAM" id="SignalP"/>
    </source>
</evidence>
<proteinExistence type="predicted"/>
<dbReference type="InterPro" id="IPR037873">
    <property type="entry name" value="BamE-like"/>
</dbReference>
<feature type="chain" id="PRO_5047232439" evidence="3">
    <location>
        <begin position="20"/>
        <end position="170"/>
    </location>
</feature>
<keyword evidence="6" id="KW-1185">Reference proteome</keyword>
<dbReference type="PROSITE" id="PS51257">
    <property type="entry name" value="PROKAR_LIPOPROTEIN"/>
    <property type="match status" value="1"/>
</dbReference>
<evidence type="ECO:0000259" key="4">
    <source>
        <dbReference type="Pfam" id="PF04355"/>
    </source>
</evidence>
<dbReference type="Proteomes" id="UP001158049">
    <property type="component" value="Unassembled WGS sequence"/>
</dbReference>
<evidence type="ECO:0000313" key="6">
    <source>
        <dbReference type="Proteomes" id="UP001158049"/>
    </source>
</evidence>
<dbReference type="Gene3D" id="3.30.1450.10">
    <property type="match status" value="1"/>
</dbReference>
<keyword evidence="1 3" id="KW-0732">Signal</keyword>
<dbReference type="InterPro" id="IPR007450">
    <property type="entry name" value="BamE_dom"/>
</dbReference>
<gene>
    <name evidence="5" type="ORF">SAMN06295970_1239</name>
</gene>
<keyword evidence="2" id="KW-0472">Membrane</keyword>
<evidence type="ECO:0000313" key="5">
    <source>
        <dbReference type="EMBL" id="SMP75630.1"/>
    </source>
</evidence>
<organism evidence="5 6">
    <name type="scientific">Noviherbaspirillum suwonense</name>
    <dbReference type="NCBI Taxonomy" id="1224511"/>
    <lineage>
        <taxon>Bacteria</taxon>
        <taxon>Pseudomonadati</taxon>
        <taxon>Pseudomonadota</taxon>
        <taxon>Betaproteobacteria</taxon>
        <taxon>Burkholderiales</taxon>
        <taxon>Oxalobacteraceae</taxon>
        <taxon>Noviherbaspirillum</taxon>
    </lineage>
</organism>
<feature type="signal peptide" evidence="3">
    <location>
        <begin position="1"/>
        <end position="19"/>
    </location>
</feature>